<dbReference type="Gene3D" id="2.60.120.1140">
    <property type="entry name" value="Protein of unknown function DUF192"/>
    <property type="match status" value="1"/>
</dbReference>
<evidence type="ECO:0000313" key="1">
    <source>
        <dbReference type="EMBL" id="MDQ0457247.1"/>
    </source>
</evidence>
<accession>A0ABU0IG52</accession>
<organism evidence="1 2">
    <name type="scientific">Rhizobium paknamense</name>
    <dbReference type="NCBI Taxonomy" id="1206817"/>
    <lineage>
        <taxon>Bacteria</taxon>
        <taxon>Pseudomonadati</taxon>
        <taxon>Pseudomonadota</taxon>
        <taxon>Alphaproteobacteria</taxon>
        <taxon>Hyphomicrobiales</taxon>
        <taxon>Rhizobiaceae</taxon>
        <taxon>Rhizobium/Agrobacterium group</taxon>
        <taxon>Rhizobium</taxon>
    </lineage>
</organism>
<reference evidence="1 2" key="1">
    <citation type="submission" date="2023-07" db="EMBL/GenBank/DDBJ databases">
        <title>Genomic Encyclopedia of Type Strains, Phase IV (KMG-IV): sequencing the most valuable type-strain genomes for metagenomic binning, comparative biology and taxonomic classification.</title>
        <authorList>
            <person name="Goeker M."/>
        </authorList>
    </citation>
    <scope>NUCLEOTIDE SEQUENCE [LARGE SCALE GENOMIC DNA]</scope>
    <source>
        <strain evidence="1 2">DSM 100301</strain>
    </source>
</reference>
<sequence length="122" mass="13376">MIQDTSGGRHVLQLEYALSASERAQGLMNRKTLPPDHGMIFDFGESREVMMWMKNTPLPLDMLFIDEKGVIRHIAANTTPFSEDIIPSSGSVRYVIELNGGRAAALGIQPGSRVVEGLVPPQ</sequence>
<name>A0ABU0IG52_9HYPH</name>
<dbReference type="InterPro" id="IPR003795">
    <property type="entry name" value="DUF192"/>
</dbReference>
<gene>
    <name evidence="1" type="ORF">QO005_003596</name>
</gene>
<protein>
    <submittedName>
        <fullName evidence="1">Uncharacterized membrane protein (UPF0127 family)</fullName>
    </submittedName>
</protein>
<dbReference type="PANTHER" id="PTHR37953:SF1">
    <property type="entry name" value="UPF0127 PROTEIN MJ1496"/>
    <property type="match status" value="1"/>
</dbReference>
<dbReference type="RefSeq" id="WP_307159421.1">
    <property type="nucleotide sequence ID" value="NZ_JAUSWH010000013.1"/>
</dbReference>
<keyword evidence="2" id="KW-1185">Reference proteome</keyword>
<dbReference type="InterPro" id="IPR038695">
    <property type="entry name" value="Saro_0823-like_sf"/>
</dbReference>
<dbReference type="Proteomes" id="UP001235269">
    <property type="component" value="Unassembled WGS sequence"/>
</dbReference>
<proteinExistence type="predicted"/>
<evidence type="ECO:0000313" key="2">
    <source>
        <dbReference type="Proteomes" id="UP001235269"/>
    </source>
</evidence>
<dbReference type="EMBL" id="JAUSWH010000013">
    <property type="protein sequence ID" value="MDQ0457247.1"/>
    <property type="molecule type" value="Genomic_DNA"/>
</dbReference>
<comment type="caution">
    <text evidence="1">The sequence shown here is derived from an EMBL/GenBank/DDBJ whole genome shotgun (WGS) entry which is preliminary data.</text>
</comment>
<dbReference type="Pfam" id="PF02643">
    <property type="entry name" value="DUF192"/>
    <property type="match status" value="1"/>
</dbReference>
<dbReference type="PANTHER" id="PTHR37953">
    <property type="entry name" value="UPF0127 PROTEIN MJ1496"/>
    <property type="match status" value="1"/>
</dbReference>